<gene>
    <name evidence="2" type="ORF">Syun_025258</name>
</gene>
<keyword evidence="3" id="KW-1185">Reference proteome</keyword>
<reference evidence="2 3" key="1">
    <citation type="submission" date="2024-01" db="EMBL/GenBank/DDBJ databases">
        <title>Genome assemblies of Stephania.</title>
        <authorList>
            <person name="Yang L."/>
        </authorList>
    </citation>
    <scope>NUCLEOTIDE SEQUENCE [LARGE SCALE GENOMIC DNA]</scope>
    <source>
        <strain evidence="2">YNDBR</strain>
        <tissue evidence="2">Leaf</tissue>
    </source>
</reference>
<dbReference type="EMBL" id="JBBNAF010000011">
    <property type="protein sequence ID" value="KAK9098213.1"/>
    <property type="molecule type" value="Genomic_DNA"/>
</dbReference>
<proteinExistence type="predicted"/>
<accession>A0AAP0EYH6</accession>
<organism evidence="2 3">
    <name type="scientific">Stephania yunnanensis</name>
    <dbReference type="NCBI Taxonomy" id="152371"/>
    <lineage>
        <taxon>Eukaryota</taxon>
        <taxon>Viridiplantae</taxon>
        <taxon>Streptophyta</taxon>
        <taxon>Embryophyta</taxon>
        <taxon>Tracheophyta</taxon>
        <taxon>Spermatophyta</taxon>
        <taxon>Magnoliopsida</taxon>
        <taxon>Ranunculales</taxon>
        <taxon>Menispermaceae</taxon>
        <taxon>Menispermoideae</taxon>
        <taxon>Cissampelideae</taxon>
        <taxon>Stephania</taxon>
    </lineage>
</organism>
<feature type="transmembrane region" description="Helical" evidence="1">
    <location>
        <begin position="36"/>
        <end position="53"/>
    </location>
</feature>
<comment type="caution">
    <text evidence="2">The sequence shown here is derived from an EMBL/GenBank/DDBJ whole genome shotgun (WGS) entry which is preliminary data.</text>
</comment>
<keyword evidence="1" id="KW-0812">Transmembrane</keyword>
<protein>
    <submittedName>
        <fullName evidence="2">Uncharacterized protein</fullName>
    </submittedName>
</protein>
<dbReference type="Proteomes" id="UP001420932">
    <property type="component" value="Unassembled WGS sequence"/>
</dbReference>
<sequence length="149" mass="16637">MAFNGGLNSKVHLKNKVFFFYRSLLFSFSFASKQRHVGVIVSIALLVVLPGAAPPSAIYPRRSSGCPLPLSLTWRDFWLAGAAVYAHPYCPHPPRLRVVRILHVVRTVRVARVFRAVRCRGYSLAGALISRHLSLYVCACCVVVRIFVL</sequence>
<evidence type="ECO:0000313" key="2">
    <source>
        <dbReference type="EMBL" id="KAK9098213.1"/>
    </source>
</evidence>
<evidence type="ECO:0000256" key="1">
    <source>
        <dbReference type="SAM" id="Phobius"/>
    </source>
</evidence>
<name>A0AAP0EYH6_9MAGN</name>
<evidence type="ECO:0000313" key="3">
    <source>
        <dbReference type="Proteomes" id="UP001420932"/>
    </source>
</evidence>
<keyword evidence="1" id="KW-1133">Transmembrane helix</keyword>
<keyword evidence="1" id="KW-0472">Membrane</keyword>
<dbReference type="AlphaFoldDB" id="A0AAP0EYH6"/>